<dbReference type="InterPro" id="IPR025662">
    <property type="entry name" value="Sigma_54_int_dom_ATP-bd_1"/>
</dbReference>
<evidence type="ECO:0000256" key="2">
    <source>
        <dbReference type="ARBA" id="ARBA00022840"/>
    </source>
</evidence>
<dbReference type="InterPro" id="IPR025943">
    <property type="entry name" value="Sigma_54_int_dom_ATP-bd_2"/>
</dbReference>
<name>A0AAW9IGG1_CLOPF</name>
<dbReference type="EMBL" id="WNVC01000105">
    <property type="protein sequence ID" value="MDZ5000194.1"/>
    <property type="molecule type" value="Genomic_DNA"/>
</dbReference>
<dbReference type="CDD" id="cd00130">
    <property type="entry name" value="PAS"/>
    <property type="match status" value="1"/>
</dbReference>
<dbReference type="Pfam" id="PF00989">
    <property type="entry name" value="PAS"/>
    <property type="match status" value="1"/>
</dbReference>
<dbReference type="PROSITE" id="PS00675">
    <property type="entry name" value="SIGMA54_INTERACT_1"/>
    <property type="match status" value="1"/>
</dbReference>
<organism evidence="5 6">
    <name type="scientific">Clostridium perfringens</name>
    <dbReference type="NCBI Taxonomy" id="1502"/>
    <lineage>
        <taxon>Bacteria</taxon>
        <taxon>Bacillati</taxon>
        <taxon>Bacillota</taxon>
        <taxon>Clostridia</taxon>
        <taxon>Eubacteriales</taxon>
        <taxon>Clostridiaceae</taxon>
        <taxon>Clostridium</taxon>
    </lineage>
</organism>
<keyword evidence="2" id="KW-0067">ATP-binding</keyword>
<dbReference type="SUPFAM" id="SSF52540">
    <property type="entry name" value="P-loop containing nucleoside triphosphate hydrolases"/>
    <property type="match status" value="1"/>
</dbReference>
<feature type="coiled-coil region" evidence="3">
    <location>
        <begin position="128"/>
        <end position="155"/>
    </location>
</feature>
<sequence length="410" mass="46537">MCILINYEMRNISMIEASQLDFSNISKELLEITFDGVVMVDKKGIIIYISKRYCEFLSIDLKNALGKHVSDVIENTRMHIVVNNGKAELAKLQRIKENYMVANRIPIIESGEVIGAIGTVMFKNIEDINTLHKKLNSMKRELDKYKGRLRQENSTKYSFDDIKGKSKSIEMCKVFANKAACTDSSVLLIGESGTGKELFAHAIHRSSNRCHAPFVKVNCAAIPSELLESELFGYEGGAFTGAKREGKMGKFELANGGTIFLDEIGDMPLYMQAKLLRVIQEKEVERIGGNKFIKLDLRIIAATNKELESMVKNKSFREDLYYRLNVMKIVIPPLRDRNGDVELLSKYFIDKLSKQCGKNVRGVSTSAIMSLNQYEWNGNIRELRNVIERAINLVDYGEIIEKQHLPNEIE</sequence>
<evidence type="ECO:0000256" key="3">
    <source>
        <dbReference type="SAM" id="Coils"/>
    </source>
</evidence>
<dbReference type="CDD" id="cd00009">
    <property type="entry name" value="AAA"/>
    <property type="match status" value="1"/>
</dbReference>
<proteinExistence type="predicted"/>
<evidence type="ECO:0000313" key="5">
    <source>
        <dbReference type="EMBL" id="MDZ5000194.1"/>
    </source>
</evidence>
<dbReference type="InterPro" id="IPR027417">
    <property type="entry name" value="P-loop_NTPase"/>
</dbReference>
<protein>
    <submittedName>
        <fullName evidence="5">AAA family ATPase</fullName>
    </submittedName>
</protein>
<feature type="domain" description="Sigma-54 factor interaction" evidence="4">
    <location>
        <begin position="162"/>
        <end position="392"/>
    </location>
</feature>
<dbReference type="PANTHER" id="PTHR32071:SF57">
    <property type="entry name" value="C4-DICARBOXYLATE TRANSPORT TRANSCRIPTIONAL REGULATORY PROTEIN DCTD"/>
    <property type="match status" value="1"/>
</dbReference>
<dbReference type="InterPro" id="IPR003593">
    <property type="entry name" value="AAA+_ATPase"/>
</dbReference>
<comment type="caution">
    <text evidence="5">The sequence shown here is derived from an EMBL/GenBank/DDBJ whole genome shotgun (WGS) entry which is preliminary data.</text>
</comment>
<dbReference type="GO" id="GO:0006355">
    <property type="term" value="P:regulation of DNA-templated transcription"/>
    <property type="evidence" value="ECO:0007669"/>
    <property type="project" value="InterPro"/>
</dbReference>
<dbReference type="SUPFAM" id="SSF55785">
    <property type="entry name" value="PYP-like sensor domain (PAS domain)"/>
    <property type="match status" value="1"/>
</dbReference>
<accession>A0AAW9IGG1</accession>
<dbReference type="PROSITE" id="PS50045">
    <property type="entry name" value="SIGMA54_INTERACT_4"/>
    <property type="match status" value="1"/>
</dbReference>
<dbReference type="Pfam" id="PF00158">
    <property type="entry name" value="Sigma54_activat"/>
    <property type="match status" value="1"/>
</dbReference>
<dbReference type="Pfam" id="PF25601">
    <property type="entry name" value="AAA_lid_14"/>
    <property type="match status" value="1"/>
</dbReference>
<reference evidence="5" key="1">
    <citation type="submission" date="2019-11" db="EMBL/GenBank/DDBJ databases">
        <title>Characterization of Clostridium perfringens isolates from swine manure treated agricultural soils.</title>
        <authorList>
            <person name="Wushke S.T."/>
        </authorList>
    </citation>
    <scope>NUCLEOTIDE SEQUENCE</scope>
    <source>
        <strain evidence="5">X26</strain>
    </source>
</reference>
<dbReference type="Proteomes" id="UP001291306">
    <property type="component" value="Unassembled WGS sequence"/>
</dbReference>
<dbReference type="SMART" id="SM00382">
    <property type="entry name" value="AAA"/>
    <property type="match status" value="1"/>
</dbReference>
<keyword evidence="3" id="KW-0175">Coiled coil</keyword>
<dbReference type="PANTHER" id="PTHR32071">
    <property type="entry name" value="TRANSCRIPTIONAL REGULATORY PROTEIN"/>
    <property type="match status" value="1"/>
</dbReference>
<dbReference type="AlphaFoldDB" id="A0AAW9IGG1"/>
<dbReference type="PROSITE" id="PS00676">
    <property type="entry name" value="SIGMA54_INTERACT_2"/>
    <property type="match status" value="1"/>
</dbReference>
<dbReference type="Gene3D" id="3.30.450.20">
    <property type="entry name" value="PAS domain"/>
    <property type="match status" value="1"/>
</dbReference>
<dbReference type="Gene3D" id="1.10.8.60">
    <property type="match status" value="1"/>
</dbReference>
<evidence type="ECO:0000259" key="4">
    <source>
        <dbReference type="PROSITE" id="PS50045"/>
    </source>
</evidence>
<evidence type="ECO:0000256" key="1">
    <source>
        <dbReference type="ARBA" id="ARBA00022741"/>
    </source>
</evidence>
<dbReference type="Gene3D" id="3.40.50.300">
    <property type="entry name" value="P-loop containing nucleotide triphosphate hydrolases"/>
    <property type="match status" value="1"/>
</dbReference>
<dbReference type="FunFam" id="3.40.50.300:FF:000006">
    <property type="entry name" value="DNA-binding transcriptional regulator NtrC"/>
    <property type="match status" value="1"/>
</dbReference>
<dbReference type="GO" id="GO:0005524">
    <property type="term" value="F:ATP binding"/>
    <property type="evidence" value="ECO:0007669"/>
    <property type="project" value="UniProtKB-KW"/>
</dbReference>
<dbReference type="InterPro" id="IPR000014">
    <property type="entry name" value="PAS"/>
</dbReference>
<dbReference type="InterPro" id="IPR035965">
    <property type="entry name" value="PAS-like_dom_sf"/>
</dbReference>
<gene>
    <name evidence="5" type="ORF">GNF79_14120</name>
</gene>
<keyword evidence="1" id="KW-0547">Nucleotide-binding</keyword>
<dbReference type="InterPro" id="IPR013767">
    <property type="entry name" value="PAS_fold"/>
</dbReference>
<dbReference type="InterPro" id="IPR002078">
    <property type="entry name" value="Sigma_54_int"/>
</dbReference>
<dbReference type="InterPro" id="IPR058031">
    <property type="entry name" value="AAA_lid_NorR"/>
</dbReference>
<evidence type="ECO:0000313" key="6">
    <source>
        <dbReference type="Proteomes" id="UP001291306"/>
    </source>
</evidence>
<feature type="non-terminal residue" evidence="5">
    <location>
        <position position="410"/>
    </location>
</feature>